<reference evidence="2" key="1">
    <citation type="submission" date="2019-10" db="EMBL/GenBank/DDBJ databases">
        <authorList>
            <person name="Soares A.E.R."/>
            <person name="Aleixo A."/>
            <person name="Schneider P."/>
            <person name="Miyaki C.Y."/>
            <person name="Schneider M.P."/>
            <person name="Mello C."/>
            <person name="Vasconcelos A.T.R."/>
        </authorList>
    </citation>
    <scope>NUCLEOTIDE SEQUENCE</scope>
    <source>
        <tissue evidence="2">Muscle</tissue>
    </source>
</reference>
<proteinExistence type="predicted"/>
<feature type="compositionally biased region" description="Basic and acidic residues" evidence="1">
    <location>
        <begin position="334"/>
        <end position="348"/>
    </location>
</feature>
<keyword evidence="3" id="KW-1185">Reference proteome</keyword>
<name>A0ABQ9DFY1_9PASS</name>
<feature type="compositionally biased region" description="Basic and acidic residues" evidence="1">
    <location>
        <begin position="78"/>
        <end position="87"/>
    </location>
</feature>
<feature type="compositionally biased region" description="Basic and acidic residues" evidence="1">
    <location>
        <begin position="622"/>
        <end position="639"/>
    </location>
</feature>
<feature type="compositionally biased region" description="Polar residues" evidence="1">
    <location>
        <begin position="111"/>
        <end position="126"/>
    </location>
</feature>
<feature type="region of interest" description="Disordered" evidence="1">
    <location>
        <begin position="1"/>
        <end position="48"/>
    </location>
</feature>
<evidence type="ECO:0000313" key="3">
    <source>
        <dbReference type="Proteomes" id="UP001145742"/>
    </source>
</evidence>
<feature type="region of interest" description="Disordered" evidence="1">
    <location>
        <begin position="622"/>
        <end position="652"/>
    </location>
</feature>
<feature type="compositionally biased region" description="Basic and acidic residues" evidence="1">
    <location>
        <begin position="203"/>
        <end position="217"/>
    </location>
</feature>
<feature type="region of interest" description="Disordered" evidence="1">
    <location>
        <begin position="508"/>
        <end position="536"/>
    </location>
</feature>
<feature type="compositionally biased region" description="Basic and acidic residues" evidence="1">
    <location>
        <begin position="279"/>
        <end position="292"/>
    </location>
</feature>
<feature type="compositionally biased region" description="Basic and acidic residues" evidence="1">
    <location>
        <begin position="231"/>
        <end position="244"/>
    </location>
</feature>
<protein>
    <submittedName>
        <fullName evidence="2">Uncharacterized protein</fullName>
    </submittedName>
</protein>
<feature type="compositionally biased region" description="Low complexity" evidence="1">
    <location>
        <begin position="510"/>
        <end position="531"/>
    </location>
</feature>
<dbReference type="EMBL" id="WHWB01033720">
    <property type="protein sequence ID" value="KAJ7417896.1"/>
    <property type="molecule type" value="Genomic_DNA"/>
</dbReference>
<feature type="compositionally biased region" description="Polar residues" evidence="1">
    <location>
        <begin position="251"/>
        <end position="273"/>
    </location>
</feature>
<dbReference type="Proteomes" id="UP001145742">
    <property type="component" value="Unassembled WGS sequence"/>
</dbReference>
<feature type="region of interest" description="Disordered" evidence="1">
    <location>
        <begin position="78"/>
        <end position="153"/>
    </location>
</feature>
<comment type="caution">
    <text evidence="2">The sequence shown here is derived from an EMBL/GenBank/DDBJ whole genome shotgun (WGS) entry which is preliminary data.</text>
</comment>
<sequence>MSKTTTKKEELAAHTYQAHGEASSASLGRDASAGRGHREQTARQDPARVSVFIEGNLSSMSGHKGAGVQQIVVSFKRKPPEELDRSRQAPLWKATLPQQQDDLEDREFRQPESNGQCFSCRQSGSLNGRPGQVRAKGGMGQPNTGLPNTGLDRNIRLSWTSSSTTPQQPQVVCVKITMGSRSKQEVLEQLEAHTATGEPVALTKEEECKDIIDKEQSQEEWEGDTDQNLSHGEKCEDATEKEPSQEEQSEDTINTQLSQGEDNTGTSSMNHWVNSLGLENKDSHTSPQEEHSWPTSVGREAAEEAAAKLQSTSSDPVSPTDAHMAHSAQVVSPQEEKHQTSLIHEEVKSTSSLDFIEPVTATEAENQVPALHSPTASALAQLDTAQYIKGEVLDEAQLVFQCPSQQSEELLDLELSMSETTAAGTPEGPAYRSLSPTVIDALAQQRRMSAFKRAPRALPRASIAGEQEKQHQTACAPALLDTAQHVRSEAVTVIWGPEEKAEELRDLAQSTHEVTTATATAEEAESPAHAPHNNTADASTLLDTAQYIRSGVLGKAVTVIQGPEVKREELRDLAQSTHEVATATATAERAESPTADAAALLDMSKYIRSEILGKAVLVTQGPKEDKEEQMDLAKGRDNTMRTTATAEGTESLDKAALVALGPVQQTEKQRDQ</sequence>
<feature type="compositionally biased region" description="Basic and acidic residues" evidence="1">
    <location>
        <begin position="1"/>
        <end position="12"/>
    </location>
</feature>
<evidence type="ECO:0000256" key="1">
    <source>
        <dbReference type="SAM" id="MobiDB-lite"/>
    </source>
</evidence>
<organism evidence="2 3">
    <name type="scientific">Willisornis vidua</name>
    <name type="common">Xingu scale-backed antbird</name>
    <dbReference type="NCBI Taxonomy" id="1566151"/>
    <lineage>
        <taxon>Eukaryota</taxon>
        <taxon>Metazoa</taxon>
        <taxon>Chordata</taxon>
        <taxon>Craniata</taxon>
        <taxon>Vertebrata</taxon>
        <taxon>Euteleostomi</taxon>
        <taxon>Archelosauria</taxon>
        <taxon>Archosauria</taxon>
        <taxon>Dinosauria</taxon>
        <taxon>Saurischia</taxon>
        <taxon>Theropoda</taxon>
        <taxon>Coelurosauria</taxon>
        <taxon>Aves</taxon>
        <taxon>Neognathae</taxon>
        <taxon>Neoaves</taxon>
        <taxon>Telluraves</taxon>
        <taxon>Australaves</taxon>
        <taxon>Passeriformes</taxon>
        <taxon>Thamnophilidae</taxon>
        <taxon>Willisornis</taxon>
    </lineage>
</organism>
<gene>
    <name evidence="2" type="ORF">WISP_62234</name>
</gene>
<feature type="compositionally biased region" description="Basic and acidic residues" evidence="1">
    <location>
        <begin position="36"/>
        <end position="46"/>
    </location>
</feature>
<evidence type="ECO:0000313" key="2">
    <source>
        <dbReference type="EMBL" id="KAJ7417896.1"/>
    </source>
</evidence>
<accession>A0ABQ9DFY1</accession>
<feature type="region of interest" description="Disordered" evidence="1">
    <location>
        <begin position="188"/>
        <end position="349"/>
    </location>
</feature>